<dbReference type="InterPro" id="IPR015402">
    <property type="entry name" value="DUF1980"/>
</dbReference>
<evidence type="ECO:0000313" key="3">
    <source>
        <dbReference type="EMBL" id="ATS19571.1"/>
    </source>
</evidence>
<gene>
    <name evidence="3" type="ORF">BRW62_08095</name>
</gene>
<dbReference type="InterPro" id="IPR052955">
    <property type="entry name" value="UPF0703_membrane_permease"/>
</dbReference>
<organism evidence="3 4">
    <name type="scientific">Parathermosynechococcus lividus PCC 6715</name>
    <dbReference type="NCBI Taxonomy" id="1917166"/>
    <lineage>
        <taxon>Bacteria</taxon>
        <taxon>Bacillati</taxon>
        <taxon>Cyanobacteriota</taxon>
        <taxon>Cyanophyceae</taxon>
        <taxon>Acaryochloridales</taxon>
        <taxon>Thermosynechococcaceae</taxon>
        <taxon>Parathermosynechococcus</taxon>
    </lineage>
</organism>
<dbReference type="KEGG" id="slw:BRW62_08095"/>
<keyword evidence="4" id="KW-1185">Reference proteome</keyword>
<dbReference type="EMBL" id="CP018092">
    <property type="protein sequence ID" value="ATS19571.1"/>
    <property type="molecule type" value="Genomic_DNA"/>
</dbReference>
<proteinExistence type="predicted"/>
<sequence length="232" mass="26067">MATFLWAVVFLSYWLQGRLGLLIHPNYFALAIAAGFLLLAVSGWQSWRLWRGATAPMQHVTLLPPAWTLAILIVAAVISLLITPRPFNSDTAIHRGLDEGLTVTRNSPATFRLNQRPEDRTLIDWVRTLDVYPEPDAYAGLPAKIDGFAVHSRQLPDNYLTLTRFVITCCAADAYPVGLPVKLPQPRQAYPQDQWFRVEGQMATETLGERRQLVLVATTITPIPEPDNPFMY</sequence>
<reference evidence="3 4" key="1">
    <citation type="submission" date="2016-11" db="EMBL/GenBank/DDBJ databases">
        <title>Complete genome sequence of thermophilic cyanobacteria strain Synechococcus sp. PCC6715.</title>
        <authorList>
            <person name="Tang J."/>
            <person name="Daroch M."/>
            <person name="Liang Y."/>
            <person name="Jiang D."/>
            <person name="Shah M."/>
        </authorList>
    </citation>
    <scope>NUCLEOTIDE SEQUENCE [LARGE SCALE GENOMIC DNA]</scope>
    <source>
        <strain evidence="3 4">PCC 6715</strain>
    </source>
</reference>
<name>A0A2D2Q4W1_PARLV</name>
<dbReference type="NCBIfam" id="TIGR03943">
    <property type="entry name" value="TIGR03943 family putative permease subunit"/>
    <property type="match status" value="1"/>
</dbReference>
<feature type="domain" description="DUF1980" evidence="2">
    <location>
        <begin position="130"/>
        <end position="232"/>
    </location>
</feature>
<feature type="transmembrane region" description="Helical" evidence="1">
    <location>
        <begin position="62"/>
        <end position="82"/>
    </location>
</feature>
<keyword evidence="1" id="KW-0812">Transmembrane</keyword>
<evidence type="ECO:0000313" key="4">
    <source>
        <dbReference type="Proteomes" id="UP000231057"/>
    </source>
</evidence>
<dbReference type="InterPro" id="IPR048447">
    <property type="entry name" value="DUF1980_C"/>
</dbReference>
<accession>A0A2D2Q4W1</accession>
<keyword evidence="1" id="KW-0472">Membrane</keyword>
<reference evidence="4" key="2">
    <citation type="journal article" date="2022" name="Front. Microbiol.">
        <title>Comparative Genomic Analysis Revealed Distinct Molecular Components and Organization of CO2-Concentrating Mechanism in Thermophilic Cyanobacteria.</title>
        <authorList>
            <person name="Tang J."/>
            <person name="Zhou H."/>
            <person name="Yao D."/>
            <person name="Riaz S."/>
            <person name="You D."/>
            <person name="Klepacz-Smolka A."/>
            <person name="Daroch M."/>
        </authorList>
    </citation>
    <scope>NUCLEOTIDE SEQUENCE [LARGE SCALE GENOMIC DNA]</scope>
    <source>
        <strain evidence="4">PCC 6715</strain>
    </source>
</reference>
<keyword evidence="1" id="KW-1133">Transmembrane helix</keyword>
<protein>
    <submittedName>
        <fullName evidence="3">TIGR03943 family protein</fullName>
    </submittedName>
</protein>
<dbReference type="Pfam" id="PF21537">
    <property type="entry name" value="DUF1980_C"/>
    <property type="match status" value="1"/>
</dbReference>
<dbReference type="AlphaFoldDB" id="A0A2D2Q4W1"/>
<evidence type="ECO:0000259" key="2">
    <source>
        <dbReference type="Pfam" id="PF21537"/>
    </source>
</evidence>
<dbReference type="PANTHER" id="PTHR40047">
    <property type="entry name" value="UPF0703 PROTEIN YCGQ"/>
    <property type="match status" value="1"/>
</dbReference>
<evidence type="ECO:0000256" key="1">
    <source>
        <dbReference type="SAM" id="Phobius"/>
    </source>
</evidence>
<feature type="transmembrane region" description="Helical" evidence="1">
    <location>
        <begin position="27"/>
        <end position="50"/>
    </location>
</feature>
<dbReference type="Proteomes" id="UP000231057">
    <property type="component" value="Chromosome"/>
</dbReference>
<dbReference type="PANTHER" id="PTHR40047:SF1">
    <property type="entry name" value="UPF0703 PROTEIN YCGQ"/>
    <property type="match status" value="1"/>
</dbReference>